<dbReference type="EMBL" id="JBHSDS010000003">
    <property type="protein sequence ID" value="MFC4357417.1"/>
    <property type="molecule type" value="Genomic_DNA"/>
</dbReference>
<feature type="compositionally biased region" description="Basic and acidic residues" evidence="1">
    <location>
        <begin position="119"/>
        <end position="130"/>
    </location>
</feature>
<dbReference type="AlphaFoldDB" id="A0ABD5P9Q1"/>
<protein>
    <submittedName>
        <fullName evidence="4">DUF5817 domain-containing protein</fullName>
    </submittedName>
</protein>
<evidence type="ECO:0000256" key="1">
    <source>
        <dbReference type="SAM" id="MobiDB-lite"/>
    </source>
</evidence>
<feature type="compositionally biased region" description="Low complexity" evidence="1">
    <location>
        <begin position="101"/>
        <end position="117"/>
    </location>
</feature>
<feature type="region of interest" description="Disordered" evidence="1">
    <location>
        <begin position="101"/>
        <end position="130"/>
    </location>
</feature>
<name>A0ABD5P9Q1_9EURY</name>
<evidence type="ECO:0000259" key="2">
    <source>
        <dbReference type="Pfam" id="PF19134"/>
    </source>
</evidence>
<dbReference type="Pfam" id="PF22798">
    <property type="entry name" value="DUF5817_CT"/>
    <property type="match status" value="1"/>
</dbReference>
<dbReference type="InterPro" id="IPR053849">
    <property type="entry name" value="DUF5817_C"/>
</dbReference>
<dbReference type="InterPro" id="IPR043855">
    <property type="entry name" value="DUF5817"/>
</dbReference>
<dbReference type="InterPro" id="IPR036388">
    <property type="entry name" value="WH-like_DNA-bd_sf"/>
</dbReference>
<keyword evidence="5" id="KW-1185">Reference proteome</keyword>
<evidence type="ECO:0000259" key="3">
    <source>
        <dbReference type="Pfam" id="PF22798"/>
    </source>
</evidence>
<feature type="domain" description="DUF5817" evidence="2">
    <location>
        <begin position="2"/>
        <end position="58"/>
    </location>
</feature>
<dbReference type="RefSeq" id="WP_267622284.1">
    <property type="nucleotide sequence ID" value="NZ_JAODIW010000006.1"/>
</dbReference>
<gene>
    <name evidence="4" type="ORF">ACFO0N_05565</name>
</gene>
<accession>A0ABD5P9Q1</accession>
<organism evidence="4 5">
    <name type="scientific">Halobium salinum</name>
    <dbReference type="NCBI Taxonomy" id="1364940"/>
    <lineage>
        <taxon>Archaea</taxon>
        <taxon>Methanobacteriati</taxon>
        <taxon>Methanobacteriota</taxon>
        <taxon>Stenosarchaea group</taxon>
        <taxon>Halobacteria</taxon>
        <taxon>Halobacteriales</taxon>
        <taxon>Haloferacaceae</taxon>
        <taxon>Halobium</taxon>
    </lineage>
</organism>
<evidence type="ECO:0000313" key="5">
    <source>
        <dbReference type="Proteomes" id="UP001595921"/>
    </source>
</evidence>
<reference evidence="4 5" key="1">
    <citation type="journal article" date="2019" name="Int. J. Syst. Evol. Microbiol.">
        <title>The Global Catalogue of Microorganisms (GCM) 10K type strain sequencing project: providing services to taxonomists for standard genome sequencing and annotation.</title>
        <authorList>
            <consortium name="The Broad Institute Genomics Platform"/>
            <consortium name="The Broad Institute Genome Sequencing Center for Infectious Disease"/>
            <person name="Wu L."/>
            <person name="Ma J."/>
        </authorList>
    </citation>
    <scope>NUCLEOTIDE SEQUENCE [LARGE SCALE GENOMIC DNA]</scope>
    <source>
        <strain evidence="4 5">CGMCC 1.12553</strain>
    </source>
</reference>
<dbReference type="Gene3D" id="1.10.10.10">
    <property type="entry name" value="Winged helix-like DNA-binding domain superfamily/Winged helix DNA-binding domain"/>
    <property type="match status" value="1"/>
</dbReference>
<dbReference type="Pfam" id="PF19134">
    <property type="entry name" value="DUF5817"/>
    <property type="match status" value="1"/>
</dbReference>
<feature type="domain" description="DUF5817" evidence="3">
    <location>
        <begin position="122"/>
        <end position="175"/>
    </location>
</feature>
<dbReference type="Proteomes" id="UP001595921">
    <property type="component" value="Unassembled WGS sequence"/>
</dbReference>
<proteinExistence type="predicted"/>
<evidence type="ECO:0000313" key="4">
    <source>
        <dbReference type="EMBL" id="MFC4357417.1"/>
    </source>
</evidence>
<sequence length="176" mass="19305">MYAVVGCNNCGTYWILSDPGETAQCPRCRKRHQVKKLKKFIETDQRDAARQARAAILAKKRDESETFADLDSVAEMGRQVEDSGVDDREYLEASGLDADEVAAAGESTSVGAGSGASRSRREVVEDAIREGDRPTEAAVVAYATEYGVPEEAARDLLTKLTRRGEVSESRGRYRLL</sequence>
<comment type="caution">
    <text evidence="4">The sequence shown here is derived from an EMBL/GenBank/DDBJ whole genome shotgun (WGS) entry which is preliminary data.</text>
</comment>
<dbReference type="Gene3D" id="3.90.820.10">
    <property type="entry name" value="Structural Genomics, Unknown Function 30-nov-00 1gh9 Mol_id"/>
    <property type="match status" value="1"/>
</dbReference>